<accession>A0A642UG72</accession>
<keyword evidence="5" id="KW-1185">Reference proteome</keyword>
<evidence type="ECO:0000256" key="1">
    <source>
        <dbReference type="ARBA" id="ARBA00018901"/>
    </source>
</evidence>
<dbReference type="OMA" id="IIPPFYG"/>
<dbReference type="Proteomes" id="UP000449547">
    <property type="component" value="Unassembled WGS sequence"/>
</dbReference>
<dbReference type="SUPFAM" id="SSF52540">
    <property type="entry name" value="P-loop containing nucleoside triphosphate hydrolases"/>
    <property type="match status" value="1"/>
</dbReference>
<sequence>MIRSSLLTRLFPQCRSCGVKLQTVDKTRPGYFVAGVAKQPLAKTQKYDELESKLSDADRALLGLGPSAATSAKAHSHDSESTTAPECTRCRDVQYRSQMVQPLPPLGFHEMMDYVDPTAPVVVVVSALDFPLGFDGGIFRHRSPIDVRVVVNKADLWFSTNQKASKYGATFFEDYFAHKHGIPRHNVAVVSAKLGWNVAKLASWLPQDAHVVGHVNSGKSTLVGQLQLQHLRHEGDVPLTSSQRRQLEKLQDKGIHTTKASMKKRLHEKMASVVGPGTSYMPGYTRGVIATDISATKTIYDVPGFDVASGHGVFGLLNAQQSAEGRHQFKHVSKGAKVFDKGDHWAHYESVTKRGQVLSFGGLFGVEFPGGIFQVRNVTAIEPTKFRDYAKFDAVRAAPSAYDGMESKFFGVGSENLTRYIIPPFYGPVDVVLRGLGHLSITPTGRKESNDAIAVYLPPHLDAVARQPITGYIAKSLTGRDKNGNVLRKENMKKSTSALRRYAAKTPLTAQLIPSPSQAHDAAAIAEWSGIPYDDSTVIDEHNRYDYWRE</sequence>
<dbReference type="GeneID" id="54783327"/>
<dbReference type="PANTHER" id="PTHR46434">
    <property type="entry name" value="GENETIC INTERACTOR OF PROHIBITINS 3, MITOCHONDRIAL"/>
    <property type="match status" value="1"/>
</dbReference>
<dbReference type="Gene3D" id="3.40.50.300">
    <property type="entry name" value="P-loop containing nucleotide triphosphate hydrolases"/>
    <property type="match status" value="1"/>
</dbReference>
<dbReference type="AlphaFoldDB" id="A0A642UG72"/>
<dbReference type="PANTHER" id="PTHR46434:SF1">
    <property type="entry name" value="GENETIC INTERACTOR OF PROHIBITINS 3, MITOCHONDRIAL"/>
    <property type="match status" value="1"/>
</dbReference>
<dbReference type="InterPro" id="IPR050896">
    <property type="entry name" value="Mito_lipid_metab_GTPase"/>
</dbReference>
<gene>
    <name evidence="4" type="ORF">DIURU_004676</name>
</gene>
<keyword evidence="2" id="KW-0809">Transit peptide</keyword>
<reference evidence="4 5" key="1">
    <citation type="submission" date="2019-07" db="EMBL/GenBank/DDBJ databases">
        <title>Genome assembly of two rare yeast pathogens: Diutina rugosa and Trichomonascus ciferrii.</title>
        <authorList>
            <person name="Mixao V."/>
            <person name="Saus E."/>
            <person name="Hansen A."/>
            <person name="Lass-Flor C."/>
            <person name="Gabaldon T."/>
        </authorList>
    </citation>
    <scope>NUCLEOTIDE SEQUENCE [LARGE SCALE GENOMIC DNA]</scope>
    <source>
        <strain evidence="4 5">CBS 613</strain>
    </source>
</reference>
<dbReference type="OrthoDB" id="1696305at2759"/>
<evidence type="ECO:0000256" key="3">
    <source>
        <dbReference type="ARBA" id="ARBA00031834"/>
    </source>
</evidence>
<comment type="caution">
    <text evidence="4">The sequence shown here is derived from an EMBL/GenBank/DDBJ whole genome shotgun (WGS) entry which is preliminary data.</text>
</comment>
<evidence type="ECO:0000256" key="2">
    <source>
        <dbReference type="ARBA" id="ARBA00022946"/>
    </source>
</evidence>
<organism evidence="4 5">
    <name type="scientific">Diutina rugosa</name>
    <name type="common">Yeast</name>
    <name type="synonym">Candida rugosa</name>
    <dbReference type="NCBI Taxonomy" id="5481"/>
    <lineage>
        <taxon>Eukaryota</taxon>
        <taxon>Fungi</taxon>
        <taxon>Dikarya</taxon>
        <taxon>Ascomycota</taxon>
        <taxon>Saccharomycotina</taxon>
        <taxon>Pichiomycetes</taxon>
        <taxon>Debaryomycetaceae</taxon>
        <taxon>Diutina</taxon>
    </lineage>
</organism>
<name>A0A642UG72_DIURU</name>
<evidence type="ECO:0000313" key="5">
    <source>
        <dbReference type="Proteomes" id="UP000449547"/>
    </source>
</evidence>
<protein>
    <recommendedName>
        <fullName evidence="1">Genetic interactor of prohibitins 3, mitochondrial</fullName>
    </recommendedName>
    <alternativeName>
        <fullName evidence="3">Found in mitochondrial proteome protein 38</fullName>
    </alternativeName>
</protein>
<dbReference type="GO" id="GO:0005739">
    <property type="term" value="C:mitochondrion"/>
    <property type="evidence" value="ECO:0007669"/>
    <property type="project" value="TreeGrafter"/>
</dbReference>
<dbReference type="InterPro" id="IPR027417">
    <property type="entry name" value="P-loop_NTPase"/>
</dbReference>
<dbReference type="RefSeq" id="XP_034010513.1">
    <property type="nucleotide sequence ID" value="XM_034157575.1"/>
</dbReference>
<dbReference type="EMBL" id="SWFT01000146">
    <property type="protein sequence ID" value="KAA8898392.1"/>
    <property type="molecule type" value="Genomic_DNA"/>
</dbReference>
<dbReference type="VEuPathDB" id="FungiDB:DIURU_004676"/>
<proteinExistence type="predicted"/>
<evidence type="ECO:0000313" key="4">
    <source>
        <dbReference type="EMBL" id="KAA8898392.1"/>
    </source>
</evidence>